<accession>A0A1D9IGL1</accession>
<evidence type="ECO:0000313" key="2">
    <source>
        <dbReference type="Proteomes" id="UP000177515"/>
    </source>
</evidence>
<reference evidence="1 2" key="1">
    <citation type="submission" date="2016-10" db="EMBL/GenBank/DDBJ databases">
        <title>Complete genome sequences of three Cupriavidus strains isolated from various Malaysian environments.</title>
        <authorList>
            <person name="Abdullah A.A.-A."/>
            <person name="Shafie N.A.H."/>
            <person name="Lau N.S."/>
        </authorList>
    </citation>
    <scope>NUCLEOTIDE SEQUENCE [LARGE SCALE GENOMIC DNA]</scope>
    <source>
        <strain evidence="1 2">USMAA1020</strain>
        <plasmid evidence="1 2">unnamed1</plasmid>
    </source>
</reference>
<gene>
    <name evidence="1" type="ORF">BKK80_34740</name>
</gene>
<keyword evidence="2" id="KW-1185">Reference proteome</keyword>
<geneLocation type="plasmid" evidence="1 2">
    <name>unnamed1</name>
</geneLocation>
<dbReference type="Proteomes" id="UP000177515">
    <property type="component" value="Plasmid unnamed1"/>
</dbReference>
<dbReference type="EMBL" id="CP017756">
    <property type="protein sequence ID" value="AOZ11221.1"/>
    <property type="molecule type" value="Genomic_DNA"/>
</dbReference>
<proteinExistence type="predicted"/>
<evidence type="ECO:0000313" key="1">
    <source>
        <dbReference type="EMBL" id="AOZ11221.1"/>
    </source>
</evidence>
<organism evidence="1 2">
    <name type="scientific">Cupriavidus malaysiensis</name>
    <dbReference type="NCBI Taxonomy" id="367825"/>
    <lineage>
        <taxon>Bacteria</taxon>
        <taxon>Pseudomonadati</taxon>
        <taxon>Pseudomonadota</taxon>
        <taxon>Betaproteobacteria</taxon>
        <taxon>Burkholderiales</taxon>
        <taxon>Burkholderiaceae</taxon>
        <taxon>Cupriavidus</taxon>
    </lineage>
</organism>
<name>A0A1D9IGL1_9BURK</name>
<keyword evidence="1" id="KW-0614">Plasmid</keyword>
<protein>
    <submittedName>
        <fullName evidence="1">Uncharacterized protein</fullName>
    </submittedName>
</protein>
<sequence>MEQRRFINQAIELGQRQIQEAIASGQIPPTVTEFGMLHQFLDANEIGGLCDSAEEIRRVFPRESAEQEAVFVAAANRVQRALDDWLAFSDDRNALLIERCVDDALHSACRAVQERLKVRSGDVAGSFFAGRSTEQLNALLTEYVKAEIAALGDGT</sequence>